<organism evidence="1 2">
    <name type="scientific">Candidatus Chazhemtobacterium aquaticus</name>
    <dbReference type="NCBI Taxonomy" id="2715735"/>
    <lineage>
        <taxon>Bacteria</taxon>
        <taxon>Candidatus Chazhemtobacteraceae</taxon>
        <taxon>Candidatus Chazhemtobacterium</taxon>
    </lineage>
</organism>
<keyword evidence="2" id="KW-1185">Reference proteome</keyword>
<evidence type="ECO:0000313" key="2">
    <source>
        <dbReference type="Proteomes" id="UP000463983"/>
    </source>
</evidence>
<dbReference type="KEGG" id="caqa:MICH65_0455"/>
<protein>
    <submittedName>
        <fullName evidence="1">Uncharacterized protein</fullName>
    </submittedName>
</protein>
<proteinExistence type="predicted"/>
<name>A0A857N5V3_9BACT</name>
<evidence type="ECO:0000313" key="1">
    <source>
        <dbReference type="EMBL" id="QHO63436.1"/>
    </source>
</evidence>
<dbReference type="EMBL" id="CP047901">
    <property type="protein sequence ID" value="QHO63436.1"/>
    <property type="molecule type" value="Genomic_DNA"/>
</dbReference>
<reference evidence="2" key="1">
    <citation type="journal article" date="2020" name="Microorganisms">
        <title>Complete Genome of a Member of a New Bacterial Lineage in the Microgenomates Group Reveals an Unusual Nucleotide Composition Disparity Between Two Strands of DNA and Limited Metabolic Potential.</title>
        <authorList>
            <person name="Kadnikov V.V."/>
            <person name="Mardanov A.V."/>
            <person name="Beletsky A.V."/>
            <person name="Karnachuk O.V."/>
            <person name="Ravin N.V."/>
        </authorList>
    </citation>
    <scope>NUCLEOTIDE SEQUENCE [LARGE SCALE GENOMIC DNA]</scope>
</reference>
<accession>A0A857N5V3</accession>
<dbReference type="Proteomes" id="UP000463983">
    <property type="component" value="Chromosome"/>
</dbReference>
<gene>
    <name evidence="1" type="ORF">MICH65_0455</name>
</gene>
<dbReference type="AlphaFoldDB" id="A0A857N5V3"/>
<sequence>MGKQLNVRGGFKPLGFRSPWWNVVNHFQRRIWVNKKEMEKERLNKTERGNKKS</sequence>